<dbReference type="AlphaFoldDB" id="A0A6N9Q488"/>
<protein>
    <recommendedName>
        <fullName evidence="1">Putative regulatory protein ERL59_11670</fullName>
    </recommendedName>
</protein>
<accession>A0A6N9Q488</accession>
<dbReference type="OrthoDB" id="5432174at2"/>
<dbReference type="RefSeq" id="WP_160646424.1">
    <property type="nucleotide sequence ID" value="NZ_SIJB01000026.1"/>
</dbReference>
<dbReference type="HAMAP" id="MF_01503">
    <property type="entry name" value="RemA"/>
    <property type="match status" value="1"/>
</dbReference>
<sequence length="87" mass="9706">MGIKLINIGFGNIVSANRIISIVSPESAPIKRIIQEARDRHMLIDATYGRRTRAVILTDSDHVILSAVQPETVAQRLTSNKEDEHDE</sequence>
<dbReference type="PANTHER" id="PTHR38449">
    <property type="entry name" value="REGULATORY PROTEIN TM_1690-RELATED"/>
    <property type="match status" value="1"/>
</dbReference>
<gene>
    <name evidence="2" type="ORF">ERL59_11670</name>
</gene>
<evidence type="ECO:0000313" key="2">
    <source>
        <dbReference type="EMBL" id="NBI29617.1"/>
    </source>
</evidence>
<dbReference type="NCBIfam" id="NF003315">
    <property type="entry name" value="PRK04323.1"/>
    <property type="match status" value="1"/>
</dbReference>
<dbReference type="InterPro" id="IPR007169">
    <property type="entry name" value="RemA-like"/>
</dbReference>
<dbReference type="Proteomes" id="UP000448943">
    <property type="component" value="Unassembled WGS sequence"/>
</dbReference>
<dbReference type="Pfam" id="PF04025">
    <property type="entry name" value="RemA-like"/>
    <property type="match status" value="1"/>
</dbReference>
<dbReference type="NCBIfam" id="NF046064">
    <property type="entry name" value="MtxBflmRegRemA"/>
    <property type="match status" value="1"/>
</dbReference>
<evidence type="ECO:0000256" key="1">
    <source>
        <dbReference type="HAMAP-Rule" id="MF_01503"/>
    </source>
</evidence>
<keyword evidence="3" id="KW-1185">Reference proteome</keyword>
<name>A0A6N9Q488_9BACL</name>
<reference evidence="2 3" key="1">
    <citation type="submission" date="2019-01" db="EMBL/GenBank/DDBJ databases">
        <title>Chengkuizengella sp. nov., isolated from deep-sea sediment of East Pacific Ocean.</title>
        <authorList>
            <person name="Yang J."/>
            <person name="Lai Q."/>
            <person name="Shao Z."/>
        </authorList>
    </citation>
    <scope>NUCLEOTIDE SEQUENCE [LARGE SCALE GENOMIC DNA]</scope>
    <source>
        <strain evidence="2 3">YPA3-1-1</strain>
    </source>
</reference>
<dbReference type="EMBL" id="SIJB01000026">
    <property type="protein sequence ID" value="NBI29617.1"/>
    <property type="molecule type" value="Genomic_DNA"/>
</dbReference>
<evidence type="ECO:0000313" key="3">
    <source>
        <dbReference type="Proteomes" id="UP000448943"/>
    </source>
</evidence>
<organism evidence="2 3">
    <name type="scientific">Chengkuizengella marina</name>
    <dbReference type="NCBI Taxonomy" id="2507566"/>
    <lineage>
        <taxon>Bacteria</taxon>
        <taxon>Bacillati</taxon>
        <taxon>Bacillota</taxon>
        <taxon>Bacilli</taxon>
        <taxon>Bacillales</taxon>
        <taxon>Paenibacillaceae</taxon>
        <taxon>Chengkuizengella</taxon>
    </lineage>
</organism>
<comment type="caution">
    <text evidence="2">The sequence shown here is derived from an EMBL/GenBank/DDBJ whole genome shotgun (WGS) entry which is preliminary data.</text>
</comment>
<comment type="similarity">
    <text evidence="1">Belongs to the RemA family.</text>
</comment>
<dbReference type="PANTHER" id="PTHR38449:SF1">
    <property type="entry name" value="REGULATORY PROTEIN SSL2874-RELATED"/>
    <property type="match status" value="1"/>
</dbReference>
<proteinExistence type="inferred from homology"/>